<keyword evidence="9" id="KW-0812">Transmembrane</keyword>
<evidence type="ECO:0000256" key="1">
    <source>
        <dbReference type="ARBA" id="ARBA00002327"/>
    </source>
</evidence>
<gene>
    <name evidence="14" type="ORF">ZOSMA_7G00850</name>
</gene>
<reference evidence="15" key="1">
    <citation type="journal article" date="2016" name="Nature">
        <title>The genome of the seagrass Zostera marina reveals angiosperm adaptation to the sea.</title>
        <authorList>
            <person name="Olsen J.L."/>
            <person name="Rouze P."/>
            <person name="Verhelst B."/>
            <person name="Lin Y.-C."/>
            <person name="Bayer T."/>
            <person name="Collen J."/>
            <person name="Dattolo E."/>
            <person name="De Paoli E."/>
            <person name="Dittami S."/>
            <person name="Maumus F."/>
            <person name="Michel G."/>
            <person name="Kersting A."/>
            <person name="Lauritano C."/>
            <person name="Lohaus R."/>
            <person name="Toepel M."/>
            <person name="Tonon T."/>
            <person name="Vanneste K."/>
            <person name="Amirebrahimi M."/>
            <person name="Brakel J."/>
            <person name="Bostroem C."/>
            <person name="Chovatia M."/>
            <person name="Grimwood J."/>
            <person name="Jenkins J.W."/>
            <person name="Jueterbock A."/>
            <person name="Mraz A."/>
            <person name="Stam W.T."/>
            <person name="Tice H."/>
            <person name="Bornberg-Bauer E."/>
            <person name="Green P.J."/>
            <person name="Pearson G.A."/>
            <person name="Procaccini G."/>
            <person name="Duarte C.M."/>
            <person name="Schmutz J."/>
            <person name="Reusch T.B.H."/>
            <person name="Van de Peer Y."/>
        </authorList>
    </citation>
    <scope>NUCLEOTIDE SEQUENCE [LARGE SCALE GENOMIC DNA]</scope>
    <source>
        <strain evidence="15">cv. Finnish</strain>
    </source>
</reference>
<dbReference type="OMA" id="AESTWNF"/>
<organism evidence="14 15">
    <name type="scientific">Zostera marina</name>
    <name type="common">Eelgrass</name>
    <dbReference type="NCBI Taxonomy" id="29655"/>
    <lineage>
        <taxon>Eukaryota</taxon>
        <taxon>Viridiplantae</taxon>
        <taxon>Streptophyta</taxon>
        <taxon>Embryophyta</taxon>
        <taxon>Tracheophyta</taxon>
        <taxon>Spermatophyta</taxon>
        <taxon>Magnoliopsida</taxon>
        <taxon>Liliopsida</taxon>
        <taxon>Zosteraceae</taxon>
        <taxon>Zostera</taxon>
    </lineage>
</organism>
<dbReference type="InterPro" id="IPR034626">
    <property type="entry name" value="OEP24"/>
</dbReference>
<keyword evidence="10" id="KW-1002">Plastid outer membrane</keyword>
<comment type="function">
    <text evidence="1">High-conductance voltage-dependent solute channel with a slight selectivity for cations transporting triosephosphates, dicarboxylic acids, ATP, inorganic phosphate (Pi), sugars, and positively or negatively charged amino acids.</text>
</comment>
<dbReference type="GO" id="GO:0009707">
    <property type="term" value="C:chloroplast outer membrane"/>
    <property type="evidence" value="ECO:0007669"/>
    <property type="project" value="UniProtKB-SubCell"/>
</dbReference>
<keyword evidence="11" id="KW-0406">Ion transport</keyword>
<evidence type="ECO:0000256" key="12">
    <source>
        <dbReference type="ARBA" id="ARBA00023114"/>
    </source>
</evidence>
<evidence type="ECO:0000256" key="10">
    <source>
        <dbReference type="ARBA" id="ARBA00022805"/>
    </source>
</evidence>
<evidence type="ECO:0000256" key="13">
    <source>
        <dbReference type="ARBA" id="ARBA00023136"/>
    </source>
</evidence>
<evidence type="ECO:0000256" key="8">
    <source>
        <dbReference type="ARBA" id="ARBA00022640"/>
    </source>
</evidence>
<dbReference type="AlphaFoldDB" id="A0A0K9NMS7"/>
<dbReference type="GO" id="GO:0034765">
    <property type="term" value="P:regulation of monoatomic ion transmembrane transport"/>
    <property type="evidence" value="ECO:0007669"/>
    <property type="project" value="InterPro"/>
</dbReference>
<evidence type="ECO:0000313" key="15">
    <source>
        <dbReference type="Proteomes" id="UP000036987"/>
    </source>
</evidence>
<name>A0A0K9NMS7_ZOSMR</name>
<keyword evidence="12" id="KW-0626">Porin</keyword>
<evidence type="ECO:0000256" key="11">
    <source>
        <dbReference type="ARBA" id="ARBA00023065"/>
    </source>
</evidence>
<keyword evidence="6" id="KW-1134">Transmembrane beta strand</keyword>
<dbReference type="PANTHER" id="PTHR35284:SF1">
    <property type="entry name" value="OUTER ENVELOPE PORE PROTEIN 24A, CHLOROPLASTIC-RELATED"/>
    <property type="match status" value="1"/>
</dbReference>
<evidence type="ECO:0000256" key="6">
    <source>
        <dbReference type="ARBA" id="ARBA00022452"/>
    </source>
</evidence>
<accession>A0A0K9NMS7</accession>
<evidence type="ECO:0000256" key="4">
    <source>
        <dbReference type="ARBA" id="ARBA00011593"/>
    </source>
</evidence>
<dbReference type="EMBL" id="LFYR01001978">
    <property type="protein sequence ID" value="KMZ58056.1"/>
    <property type="molecule type" value="Genomic_DNA"/>
</dbReference>
<evidence type="ECO:0000256" key="9">
    <source>
        <dbReference type="ARBA" id="ARBA00022692"/>
    </source>
</evidence>
<evidence type="ECO:0000313" key="14">
    <source>
        <dbReference type="EMBL" id="KMZ58056.1"/>
    </source>
</evidence>
<sequence length="220" mass="24532">MSTMKASVKGKYDVDKNTASSLATFAVNAGDAKIKLSATEATFSSKNPSSLQDLTLSLEKPGQFIIDYYVPRNDFRFQFMKSVKMMEKSVNMTYIHFKGINRTTLDGSIDIDPANKISGNWTVGTNGGKAKYVYSHGESRKTVFEPSYDFGMHSFDFAVSRKIASDDVVKATYQTLKKNLGLEWSRNSKVNGSFKISASTNMDQLKAVKLIAETTWNYEI</sequence>
<dbReference type="GO" id="GO:0022843">
    <property type="term" value="F:voltage-gated monoatomic cation channel activity"/>
    <property type="evidence" value="ECO:0007669"/>
    <property type="project" value="InterPro"/>
</dbReference>
<dbReference type="OrthoDB" id="1185978at2759"/>
<evidence type="ECO:0000256" key="2">
    <source>
        <dbReference type="ARBA" id="ARBA00004396"/>
    </source>
</evidence>
<evidence type="ECO:0000256" key="5">
    <source>
        <dbReference type="ARBA" id="ARBA00022448"/>
    </source>
</evidence>
<dbReference type="Proteomes" id="UP000036987">
    <property type="component" value="Unassembled WGS sequence"/>
</dbReference>
<dbReference type="GO" id="GO:0015288">
    <property type="term" value="F:porin activity"/>
    <property type="evidence" value="ECO:0007669"/>
    <property type="project" value="UniProtKB-KW"/>
</dbReference>
<keyword evidence="15" id="KW-1185">Reference proteome</keyword>
<protein>
    <submittedName>
        <fullName evidence="14">Outer envelope pore protein 24, chloroplastic</fullName>
    </submittedName>
</protein>
<keyword evidence="7" id="KW-0150">Chloroplast</keyword>
<comment type="caution">
    <text evidence="14">The sequence shown here is derived from an EMBL/GenBank/DDBJ whole genome shotgun (WGS) entry which is preliminary data.</text>
</comment>
<comment type="subunit">
    <text evidence="4">Homooligomers form large rather nonselective pores in plastidial outer membranes.</text>
</comment>
<keyword evidence="13" id="KW-0472">Membrane</keyword>
<dbReference type="GO" id="GO:0034426">
    <property type="term" value="C:etioplast membrane"/>
    <property type="evidence" value="ECO:0007669"/>
    <property type="project" value="UniProtKB-SubCell"/>
</dbReference>
<evidence type="ECO:0000256" key="3">
    <source>
        <dbReference type="ARBA" id="ARBA00004441"/>
    </source>
</evidence>
<dbReference type="PANTHER" id="PTHR35284">
    <property type="entry name" value="OUTER ENVELOPE PORE PROTEIN 24A, CHLOROPLASTIC-RELATED"/>
    <property type="match status" value="1"/>
</dbReference>
<comment type="subcellular location">
    <subcellularLocation>
        <location evidence="2">Plastid</location>
        <location evidence="2">Chloroplast outer membrane</location>
        <topology evidence="2">Multi-pass membrane protein</topology>
    </subcellularLocation>
    <subcellularLocation>
        <location evidence="3">Plastid</location>
        <location evidence="3">Etioplast membrane</location>
        <topology evidence="3">Multi-pass membrane protein</topology>
    </subcellularLocation>
</comment>
<evidence type="ECO:0000256" key="7">
    <source>
        <dbReference type="ARBA" id="ARBA00022528"/>
    </source>
</evidence>
<proteinExistence type="predicted"/>
<keyword evidence="5" id="KW-0813">Transport</keyword>
<keyword evidence="8" id="KW-0934">Plastid</keyword>
<dbReference type="GO" id="GO:0046930">
    <property type="term" value="C:pore complex"/>
    <property type="evidence" value="ECO:0007669"/>
    <property type="project" value="UniProtKB-KW"/>
</dbReference>